<evidence type="ECO:0000256" key="3">
    <source>
        <dbReference type="ARBA" id="ARBA00022741"/>
    </source>
</evidence>
<dbReference type="PROSITE" id="PS50929">
    <property type="entry name" value="ABC_TM1F"/>
    <property type="match status" value="1"/>
</dbReference>
<dbReference type="InterPro" id="IPR011527">
    <property type="entry name" value="ABC1_TM_dom"/>
</dbReference>
<sequence length="671" mass="77376">MDCGEVNAVSFSNALTYLQNEYLLNHRIGFIQRKVKDRSVVTDEEMTAYLEELDFDVQVVDTEILDTQKLNKYELLFCFDEQNDIIVLRHDTDFDRHIAYYRLKKTAFILNSKKLKPRHHMEVDEPKSIRWFMKQLFARDALSIILTGIVTNLLMYVVPIYNMNVFDKVLPNGFAGILLSLVLIAVLLCVIWFINRSALSYLLSDKIFRLDIKLTDNFTRRLCHLKPSYLPQSAGFLSQTITYGKSLSQLLGLLQLLAAVDFPFLIMAIVLVGILGGELVAIPLVAIILVISINLFLQPRIKRYISEQYQFEASKRRFEYEVMQSLPFIKLGGMETYFTDHFKHNRPDHHRYYSIAAHVNHVSTLILFISLIAVTGYGAWLVSAGVLTIGQLVACSLLTSKAVTNAKITNMVFNINRIRILFKNLNQFYQIPVEDKPDAFCLSHIRHMSLNKIEYQYPKNPHFNLNNLDISLTVPEKLFIYGQPGAGKTTLFRLLAGLLDCSSGHMLINNLNVSHFDYRNIRRHIHFSSSYYRFFPGTLYNNLSLGRKDISAANITKALERVKLTEKINQIEDGLHFQVENVDNIPLSSSERKRFMLARIFLTEADLIILDEPFDFLSDENSYHLLQQVTTFCNETKKGLIVLSNRKSFMQFFDRSLMLNKGKLYPIKSTM</sequence>
<keyword evidence="3" id="KW-0547">Nucleotide-binding</keyword>
<dbReference type="GO" id="GO:0015421">
    <property type="term" value="F:ABC-type oligopeptide transporter activity"/>
    <property type="evidence" value="ECO:0007669"/>
    <property type="project" value="TreeGrafter"/>
</dbReference>
<comment type="caution">
    <text evidence="10">The sequence shown here is derived from an EMBL/GenBank/DDBJ whole genome shotgun (WGS) entry which is preliminary data.</text>
</comment>
<dbReference type="GO" id="GO:0016020">
    <property type="term" value="C:membrane"/>
    <property type="evidence" value="ECO:0007669"/>
    <property type="project" value="UniProtKB-SubCell"/>
</dbReference>
<dbReference type="SUPFAM" id="SSF90123">
    <property type="entry name" value="ABC transporter transmembrane region"/>
    <property type="match status" value="1"/>
</dbReference>
<dbReference type="InterPro" id="IPR027417">
    <property type="entry name" value="P-loop_NTPase"/>
</dbReference>
<dbReference type="Pfam" id="PF00664">
    <property type="entry name" value="ABC_membrane"/>
    <property type="match status" value="1"/>
</dbReference>
<feature type="transmembrane region" description="Helical" evidence="7">
    <location>
        <begin position="352"/>
        <end position="373"/>
    </location>
</feature>
<feature type="transmembrane region" description="Helical" evidence="7">
    <location>
        <begin position="250"/>
        <end position="274"/>
    </location>
</feature>
<dbReference type="EMBL" id="NSIT01000140">
    <property type="protein sequence ID" value="PJE78691.1"/>
    <property type="molecule type" value="Genomic_DNA"/>
</dbReference>
<evidence type="ECO:0000256" key="4">
    <source>
        <dbReference type="ARBA" id="ARBA00022840"/>
    </source>
</evidence>
<dbReference type="SMART" id="SM00382">
    <property type="entry name" value="AAA"/>
    <property type="match status" value="1"/>
</dbReference>
<keyword evidence="10" id="KW-0378">Hydrolase</keyword>
<keyword evidence="6 7" id="KW-0472">Membrane</keyword>
<feature type="transmembrane region" description="Helical" evidence="7">
    <location>
        <begin position="141"/>
        <end position="161"/>
    </location>
</feature>
<dbReference type="InterPro" id="IPR036640">
    <property type="entry name" value="ABC1_TM_sf"/>
</dbReference>
<evidence type="ECO:0000256" key="7">
    <source>
        <dbReference type="SAM" id="Phobius"/>
    </source>
</evidence>
<dbReference type="Pfam" id="PF00005">
    <property type="entry name" value="ABC_tran"/>
    <property type="match status" value="1"/>
</dbReference>
<dbReference type="InterPro" id="IPR003593">
    <property type="entry name" value="AAA+_ATPase"/>
</dbReference>
<proteinExistence type="predicted"/>
<keyword evidence="5 7" id="KW-1133">Transmembrane helix</keyword>
<dbReference type="GO" id="GO:0016887">
    <property type="term" value="F:ATP hydrolysis activity"/>
    <property type="evidence" value="ECO:0007669"/>
    <property type="project" value="InterPro"/>
</dbReference>
<gene>
    <name evidence="10" type="primary">ltxB_2</name>
    <name evidence="10" type="ORF">CI610_02360</name>
</gene>
<feature type="transmembrane region" description="Helical" evidence="7">
    <location>
        <begin position="173"/>
        <end position="194"/>
    </location>
</feature>
<dbReference type="PANTHER" id="PTHR43394:SF4">
    <property type="entry name" value="TOXIN SECRETION ABC TRANSPORTER ATP-BINDING PROTEIN"/>
    <property type="match status" value="1"/>
</dbReference>
<feature type="transmembrane region" description="Helical" evidence="7">
    <location>
        <begin position="280"/>
        <end position="297"/>
    </location>
</feature>
<dbReference type="Gene3D" id="3.40.50.300">
    <property type="entry name" value="P-loop containing nucleotide triphosphate hydrolases"/>
    <property type="match status" value="1"/>
</dbReference>
<keyword evidence="4 10" id="KW-0067">ATP-binding</keyword>
<protein>
    <submittedName>
        <fullName evidence="10">Leukotoxin export ATP-binding protein LtxB</fullName>
        <ecNumber evidence="10">3.6.3.43</ecNumber>
    </submittedName>
</protein>
<reference evidence="10" key="1">
    <citation type="journal article" date="2017" name="Appl. Environ. Microbiol.">
        <title>Molecular characterization of an Endozoicomonas-like organism causing infection in king scallop Pecten maximus L.</title>
        <authorList>
            <person name="Cano I."/>
            <person name="van Aerle R."/>
            <person name="Ross S."/>
            <person name="Verner-Jeffreys D.W."/>
            <person name="Paley R.K."/>
            <person name="Rimmer G."/>
            <person name="Ryder D."/>
            <person name="Hooper P."/>
            <person name="Stone D."/>
            <person name="Feist S.W."/>
        </authorList>
    </citation>
    <scope>NUCLEOTIDE SEQUENCE</scope>
</reference>
<dbReference type="InterPro" id="IPR039421">
    <property type="entry name" value="Type_1_exporter"/>
</dbReference>
<organism evidence="10">
    <name type="scientific">invertebrate metagenome</name>
    <dbReference type="NCBI Taxonomy" id="1711999"/>
    <lineage>
        <taxon>unclassified sequences</taxon>
        <taxon>metagenomes</taxon>
        <taxon>organismal metagenomes</taxon>
    </lineage>
</organism>
<accession>A0A2H9T647</accession>
<evidence type="ECO:0000256" key="5">
    <source>
        <dbReference type="ARBA" id="ARBA00022989"/>
    </source>
</evidence>
<evidence type="ECO:0000256" key="6">
    <source>
        <dbReference type="ARBA" id="ARBA00023136"/>
    </source>
</evidence>
<name>A0A2H9T647_9ZZZZ</name>
<dbReference type="EC" id="3.6.3.43" evidence="10"/>
<comment type="subcellular location">
    <subcellularLocation>
        <location evidence="1">Membrane</location>
        <topology evidence="1">Multi-pass membrane protein</topology>
    </subcellularLocation>
</comment>
<dbReference type="GO" id="GO:0005524">
    <property type="term" value="F:ATP binding"/>
    <property type="evidence" value="ECO:0007669"/>
    <property type="project" value="UniProtKB-KW"/>
</dbReference>
<dbReference type="SUPFAM" id="SSF52540">
    <property type="entry name" value="P-loop containing nucleoside triphosphate hydrolases"/>
    <property type="match status" value="1"/>
</dbReference>
<evidence type="ECO:0000256" key="1">
    <source>
        <dbReference type="ARBA" id="ARBA00004141"/>
    </source>
</evidence>
<feature type="domain" description="ABC transmembrane type-1" evidence="9">
    <location>
        <begin position="144"/>
        <end position="398"/>
    </location>
</feature>
<evidence type="ECO:0000313" key="10">
    <source>
        <dbReference type="EMBL" id="PJE78691.1"/>
    </source>
</evidence>
<evidence type="ECO:0000256" key="2">
    <source>
        <dbReference type="ARBA" id="ARBA00022692"/>
    </source>
</evidence>
<dbReference type="InterPro" id="IPR003439">
    <property type="entry name" value="ABC_transporter-like_ATP-bd"/>
</dbReference>
<feature type="domain" description="ABC transporter" evidence="8">
    <location>
        <begin position="445"/>
        <end position="671"/>
    </location>
</feature>
<dbReference type="AlphaFoldDB" id="A0A2H9T647"/>
<dbReference type="PANTHER" id="PTHR43394">
    <property type="entry name" value="ATP-DEPENDENT PERMEASE MDL1, MITOCHONDRIAL"/>
    <property type="match status" value="1"/>
</dbReference>
<evidence type="ECO:0000259" key="8">
    <source>
        <dbReference type="PROSITE" id="PS50893"/>
    </source>
</evidence>
<keyword evidence="2 7" id="KW-0812">Transmembrane</keyword>
<evidence type="ECO:0000259" key="9">
    <source>
        <dbReference type="PROSITE" id="PS50929"/>
    </source>
</evidence>
<dbReference type="Gene3D" id="1.20.1560.10">
    <property type="entry name" value="ABC transporter type 1, transmembrane domain"/>
    <property type="match status" value="1"/>
</dbReference>
<dbReference type="PROSITE" id="PS50893">
    <property type="entry name" value="ABC_TRANSPORTER_2"/>
    <property type="match status" value="1"/>
</dbReference>